<dbReference type="AlphaFoldDB" id="A0A381PPR8"/>
<protein>
    <submittedName>
        <fullName evidence="2">Uncharacterized protein</fullName>
    </submittedName>
</protein>
<gene>
    <name evidence="2" type="ORF">METZ01_LOCUS21875</name>
</gene>
<accession>A0A381PPR8</accession>
<reference evidence="2" key="1">
    <citation type="submission" date="2018-05" db="EMBL/GenBank/DDBJ databases">
        <authorList>
            <person name="Lanie J.A."/>
            <person name="Ng W.-L."/>
            <person name="Kazmierczak K.M."/>
            <person name="Andrzejewski T.M."/>
            <person name="Davidsen T.M."/>
            <person name="Wayne K.J."/>
            <person name="Tettelin H."/>
            <person name="Glass J.I."/>
            <person name="Rusch D."/>
            <person name="Podicherti R."/>
            <person name="Tsui H.-C.T."/>
            <person name="Winkler M.E."/>
        </authorList>
    </citation>
    <scope>NUCLEOTIDE SEQUENCE</scope>
</reference>
<dbReference type="EMBL" id="UINC01001050">
    <property type="protein sequence ID" value="SUZ69021.1"/>
    <property type="molecule type" value="Genomic_DNA"/>
</dbReference>
<organism evidence="2">
    <name type="scientific">marine metagenome</name>
    <dbReference type="NCBI Taxonomy" id="408172"/>
    <lineage>
        <taxon>unclassified sequences</taxon>
        <taxon>metagenomes</taxon>
        <taxon>ecological metagenomes</taxon>
    </lineage>
</organism>
<feature type="region of interest" description="Disordered" evidence="1">
    <location>
        <begin position="1"/>
        <end position="28"/>
    </location>
</feature>
<name>A0A381PPR8_9ZZZZ</name>
<sequence>MQTTPVNPAVDWASGRGYAGSNSAKALN</sequence>
<evidence type="ECO:0000256" key="1">
    <source>
        <dbReference type="SAM" id="MobiDB-lite"/>
    </source>
</evidence>
<evidence type="ECO:0000313" key="2">
    <source>
        <dbReference type="EMBL" id="SUZ69021.1"/>
    </source>
</evidence>
<proteinExistence type="predicted"/>